<keyword evidence="3" id="KW-1185">Reference proteome</keyword>
<feature type="compositionally biased region" description="Polar residues" evidence="1">
    <location>
        <begin position="59"/>
        <end position="70"/>
    </location>
</feature>
<name>A0AAE8MQA7_9PEZI</name>
<feature type="compositionally biased region" description="Basic and acidic residues" evidence="1">
    <location>
        <begin position="438"/>
        <end position="455"/>
    </location>
</feature>
<sequence>MSSDHIDTPLSPSNILSAGDPPDDTPAAPPPETTSTTPPTSPHRRRNSVPIPLAFPPLFQTNGSSVSLIHSTAEGRPVPVDHTTAADRTSALRHLNSHFPSSPSRHRYAKSTGAQSTTYSQPVIVRTYPGPRHDPSSPPSGHRSHHHHHHHHSDGPSRPSPPSAPSAIHRIIPFASSDGPRLRGGMLSSLSRSRKRDEAHLPPVESFTFRSIMNDAQANITTDLDRIAEICARSRYSLSNQYEVHKAPHGSGEAFLSSPPPPPDTKSGPTLQAVPSSADDVGSGGERGTKRRRRRRSVAVGTLETIMSSSRSSDEDRSKKKSAAEIADEVRGRAAARRSGDSSPVSSSDGQGQGERAEGGEQPTLKRRMSSLANVIVDAEGRAGHVGDRGLVSAPAEPETCTDVDVAGDSGDAESSRRGILQSLSSWIWRGAGSHAEGSLREVLRSDGKGKGVER</sequence>
<feature type="region of interest" description="Disordered" evidence="1">
    <location>
        <begin position="1"/>
        <end position="199"/>
    </location>
</feature>
<gene>
    <name evidence="2" type="ORF">DNG_01138</name>
</gene>
<comment type="caution">
    <text evidence="2">The sequence shown here is derived from an EMBL/GenBank/DDBJ whole genome shotgun (WGS) entry which is preliminary data.</text>
</comment>
<accession>A0AAE8MQA7</accession>
<organism evidence="2 3">
    <name type="scientific">Cephalotrichum gorgonifer</name>
    <dbReference type="NCBI Taxonomy" id="2041049"/>
    <lineage>
        <taxon>Eukaryota</taxon>
        <taxon>Fungi</taxon>
        <taxon>Dikarya</taxon>
        <taxon>Ascomycota</taxon>
        <taxon>Pezizomycotina</taxon>
        <taxon>Sordariomycetes</taxon>
        <taxon>Hypocreomycetidae</taxon>
        <taxon>Microascales</taxon>
        <taxon>Microascaceae</taxon>
        <taxon>Cephalotrichum</taxon>
    </lineage>
</organism>
<dbReference type="AlphaFoldDB" id="A0AAE8MQA7"/>
<feature type="region of interest" description="Disordered" evidence="1">
    <location>
        <begin position="385"/>
        <end position="415"/>
    </location>
</feature>
<dbReference type="Proteomes" id="UP001187682">
    <property type="component" value="Unassembled WGS sequence"/>
</dbReference>
<feature type="region of interest" description="Disordered" evidence="1">
    <location>
        <begin position="436"/>
        <end position="455"/>
    </location>
</feature>
<evidence type="ECO:0000256" key="1">
    <source>
        <dbReference type="SAM" id="MobiDB-lite"/>
    </source>
</evidence>
<reference evidence="2" key="1">
    <citation type="submission" date="2018-03" db="EMBL/GenBank/DDBJ databases">
        <authorList>
            <person name="Guldener U."/>
        </authorList>
    </citation>
    <scope>NUCLEOTIDE SEQUENCE</scope>
</reference>
<dbReference type="EMBL" id="ONZQ02000001">
    <property type="protein sequence ID" value="SPN97626.1"/>
    <property type="molecule type" value="Genomic_DNA"/>
</dbReference>
<feature type="compositionally biased region" description="Polar residues" evidence="1">
    <location>
        <begin position="112"/>
        <end position="121"/>
    </location>
</feature>
<feature type="compositionally biased region" description="Low complexity" evidence="1">
    <location>
        <begin position="341"/>
        <end position="350"/>
    </location>
</feature>
<feature type="compositionally biased region" description="Basic residues" evidence="1">
    <location>
        <begin position="142"/>
        <end position="152"/>
    </location>
</feature>
<evidence type="ECO:0000313" key="2">
    <source>
        <dbReference type="EMBL" id="SPN97626.1"/>
    </source>
</evidence>
<evidence type="ECO:0000313" key="3">
    <source>
        <dbReference type="Proteomes" id="UP001187682"/>
    </source>
</evidence>
<protein>
    <submittedName>
        <fullName evidence="2">Uncharacterized protein</fullName>
    </submittedName>
</protein>
<proteinExistence type="predicted"/>
<feature type="region of interest" description="Disordered" evidence="1">
    <location>
        <begin position="249"/>
        <end position="371"/>
    </location>
</feature>